<evidence type="ECO:0000313" key="3">
    <source>
        <dbReference type="Proteomes" id="UP001165083"/>
    </source>
</evidence>
<evidence type="ECO:0000256" key="1">
    <source>
        <dbReference type="SAM" id="MobiDB-lite"/>
    </source>
</evidence>
<dbReference type="OrthoDB" id="10665321at2759"/>
<organism evidence="2 3">
    <name type="scientific">Phytophthora lilii</name>
    <dbReference type="NCBI Taxonomy" id="2077276"/>
    <lineage>
        <taxon>Eukaryota</taxon>
        <taxon>Sar</taxon>
        <taxon>Stramenopiles</taxon>
        <taxon>Oomycota</taxon>
        <taxon>Peronosporomycetes</taxon>
        <taxon>Peronosporales</taxon>
        <taxon>Peronosporaceae</taxon>
        <taxon>Phytophthora</taxon>
    </lineage>
</organism>
<dbReference type="AlphaFoldDB" id="A0A9W6TW52"/>
<feature type="region of interest" description="Disordered" evidence="1">
    <location>
        <begin position="1"/>
        <end position="38"/>
    </location>
</feature>
<dbReference type="Proteomes" id="UP001165083">
    <property type="component" value="Unassembled WGS sequence"/>
</dbReference>
<name>A0A9W6TW52_9STRA</name>
<accession>A0A9W6TW52</accession>
<evidence type="ECO:0000313" key="2">
    <source>
        <dbReference type="EMBL" id="GMF21123.1"/>
    </source>
</evidence>
<protein>
    <submittedName>
        <fullName evidence="2">Unnamed protein product</fullName>
    </submittedName>
</protein>
<sequence length="583" mass="62074">MNVAKPRLQKNVSTNNASNSKRSSRSSSATVETDDDSTVDTTMDRCEFFLHRSSFSDEVAGMAALGCGSHTGKNTQTTQIQTHNVADAVLVSEVTTPTTSDELEVVTTLYQLLSQIEEDATQKPEDFVDLVNKSLSESAAKVVEEVKEACIDEVSAVVEMKEQETPKEIVTEIVKDIVSESVNEIKSDKPSVGKLELDLTADSKEKTNKNVVVAENCADKAADLAEPKSDVEDSAEEALAVDDTVSEHIAFDSERCEGVASDMPAIVASLACAGVSLVTDIVAVANLSSIDETQHDNLSVDDKTVEPVIVTEASNNKVNPPVVEEAVMVAKEVHADVIVKVLPVTEVVSVGLNVADVDVASVTTEDAKEPSGLAFEESLTTEVEPMGATSLAVSDVALDMPQIVSSLAFGAVPASAAATISSSKSENSVCDEDEAAQTAVKVAEICLAENENSVKEVLTDEEEEVIDENMAATVEEVLSFASEEQRDSLTLDVSEATEEVVAKLDVAEVAEDTTETVVTQPETFTAESLTESNVVKAAAVKDEVAQEPSSGRWFSKLFRKKSANQNNSLSTNDVDDTRLWPSP</sequence>
<gene>
    <name evidence="2" type="ORF">Plil01_000830300</name>
</gene>
<dbReference type="EMBL" id="BSXW01000395">
    <property type="protein sequence ID" value="GMF21123.1"/>
    <property type="molecule type" value="Genomic_DNA"/>
</dbReference>
<comment type="caution">
    <text evidence="2">The sequence shown here is derived from an EMBL/GenBank/DDBJ whole genome shotgun (WGS) entry which is preliminary data.</text>
</comment>
<feature type="compositionally biased region" description="Low complexity" evidence="1">
    <location>
        <begin position="13"/>
        <end position="31"/>
    </location>
</feature>
<keyword evidence="3" id="KW-1185">Reference proteome</keyword>
<proteinExistence type="predicted"/>
<reference evidence="2" key="1">
    <citation type="submission" date="2023-04" db="EMBL/GenBank/DDBJ databases">
        <title>Phytophthora lilii NBRC 32176.</title>
        <authorList>
            <person name="Ichikawa N."/>
            <person name="Sato H."/>
            <person name="Tonouchi N."/>
        </authorList>
    </citation>
    <scope>NUCLEOTIDE SEQUENCE</scope>
    <source>
        <strain evidence="2">NBRC 32176</strain>
    </source>
</reference>